<dbReference type="Proteomes" id="UP000005953">
    <property type="component" value="Unassembled WGS sequence"/>
</dbReference>
<protein>
    <recommendedName>
        <fullName evidence="4 11">Flagellar motor switch protein FliG</fullName>
    </recommendedName>
</protein>
<dbReference type="GO" id="GO:0009425">
    <property type="term" value="C:bacterial-type flagellum basal body"/>
    <property type="evidence" value="ECO:0007669"/>
    <property type="project" value="UniProtKB-SubCell"/>
</dbReference>
<dbReference type="Pfam" id="PF01706">
    <property type="entry name" value="FliG_C"/>
    <property type="match status" value="1"/>
</dbReference>
<dbReference type="OrthoDB" id="9780302at2"/>
<dbReference type="FunFam" id="1.10.220.30:FF:000001">
    <property type="entry name" value="Flagellar motor switch protein FliG"/>
    <property type="match status" value="1"/>
</dbReference>
<dbReference type="GO" id="GO:0006935">
    <property type="term" value="P:chemotaxis"/>
    <property type="evidence" value="ECO:0007669"/>
    <property type="project" value="UniProtKB-KW"/>
</dbReference>
<dbReference type="HOGENOM" id="CLU_047835_2_0_6"/>
<dbReference type="GO" id="GO:0005886">
    <property type="term" value="C:plasma membrane"/>
    <property type="evidence" value="ECO:0007669"/>
    <property type="project" value="UniProtKB-SubCell"/>
</dbReference>
<dbReference type="EMBL" id="AAOE01000027">
    <property type="protein sequence ID" value="EAR07996.1"/>
    <property type="molecule type" value="Genomic_DNA"/>
</dbReference>
<keyword evidence="6 11" id="KW-0145">Chemotaxis</keyword>
<feature type="domain" description="Flagellar motor switch protein FliG C-terminal" evidence="12">
    <location>
        <begin position="237"/>
        <end position="343"/>
    </location>
</feature>
<dbReference type="GO" id="GO:0071973">
    <property type="term" value="P:bacterial-type flagellum-dependent cell motility"/>
    <property type="evidence" value="ECO:0007669"/>
    <property type="project" value="InterPro"/>
</dbReference>
<keyword evidence="15" id="KW-0969">Cilium</keyword>
<evidence type="ECO:0000256" key="5">
    <source>
        <dbReference type="ARBA" id="ARBA00022475"/>
    </source>
</evidence>
<feature type="domain" description="Flagellar motor switch protein FliG middle" evidence="13">
    <location>
        <begin position="134"/>
        <end position="206"/>
    </location>
</feature>
<evidence type="ECO:0000259" key="12">
    <source>
        <dbReference type="Pfam" id="PF01706"/>
    </source>
</evidence>
<dbReference type="SUPFAM" id="SSF48029">
    <property type="entry name" value="FliG"/>
    <property type="match status" value="2"/>
</dbReference>
<dbReference type="RefSeq" id="WP_008043249.1">
    <property type="nucleotide sequence ID" value="NZ_CH724150.1"/>
</dbReference>
<organism evidence="15 16">
    <name type="scientific">Reinekea blandensis MED297</name>
    <dbReference type="NCBI Taxonomy" id="314283"/>
    <lineage>
        <taxon>Bacteria</taxon>
        <taxon>Pseudomonadati</taxon>
        <taxon>Pseudomonadota</taxon>
        <taxon>Gammaproteobacteria</taxon>
        <taxon>Oceanospirillales</taxon>
        <taxon>Saccharospirillaceae</taxon>
        <taxon>Reinekea</taxon>
    </lineage>
</organism>
<dbReference type="PIRSF" id="PIRSF003161">
    <property type="entry name" value="FliG"/>
    <property type="match status" value="1"/>
</dbReference>
<evidence type="ECO:0000256" key="7">
    <source>
        <dbReference type="ARBA" id="ARBA00022779"/>
    </source>
</evidence>
<evidence type="ECO:0000256" key="10">
    <source>
        <dbReference type="ARBA" id="ARBA00025598"/>
    </source>
</evidence>
<comment type="function">
    <text evidence="10 11">FliG is one of three proteins (FliG, FliN, FliM) that forms the rotor-mounted switch complex (C ring), located at the base of the basal body. This complex interacts with the CheY and CheZ chemotaxis proteins, in addition to contacting components of the motor that determine the direction of flagellar rotation.</text>
</comment>
<dbReference type="InterPro" id="IPR011002">
    <property type="entry name" value="FliG_a-hlx"/>
</dbReference>
<feature type="domain" description="Flagellar motor switch protein FliG N-terminal" evidence="14">
    <location>
        <begin position="27"/>
        <end position="124"/>
    </location>
</feature>
<dbReference type="NCBIfam" id="TIGR00207">
    <property type="entry name" value="fliG"/>
    <property type="match status" value="1"/>
</dbReference>
<comment type="caution">
    <text evidence="15">The sequence shown here is derived from an EMBL/GenBank/DDBJ whole genome shotgun (WGS) entry which is preliminary data.</text>
</comment>
<dbReference type="InterPro" id="IPR028263">
    <property type="entry name" value="FliG_N"/>
</dbReference>
<accession>A4BIN2</accession>
<evidence type="ECO:0000256" key="1">
    <source>
        <dbReference type="ARBA" id="ARBA00004117"/>
    </source>
</evidence>
<evidence type="ECO:0000256" key="2">
    <source>
        <dbReference type="ARBA" id="ARBA00004515"/>
    </source>
</evidence>
<evidence type="ECO:0000256" key="9">
    <source>
        <dbReference type="ARBA" id="ARBA00023143"/>
    </source>
</evidence>
<dbReference type="AlphaFoldDB" id="A4BIN2"/>
<reference evidence="15 16" key="1">
    <citation type="submission" date="2006-02" db="EMBL/GenBank/DDBJ databases">
        <authorList>
            <person name="Pinhassi J."/>
            <person name="Pedros-Alio C."/>
            <person name="Ferriera S."/>
            <person name="Johnson J."/>
            <person name="Kravitz S."/>
            <person name="Halpern A."/>
            <person name="Remington K."/>
            <person name="Beeson K."/>
            <person name="Tran B."/>
            <person name="Rogers Y.-H."/>
            <person name="Friedman R."/>
            <person name="Venter J.C."/>
        </authorList>
    </citation>
    <scope>NUCLEOTIDE SEQUENCE [LARGE SCALE GENOMIC DNA]</scope>
    <source>
        <strain evidence="15 16">MED297</strain>
    </source>
</reference>
<dbReference type="InterPro" id="IPR000090">
    <property type="entry name" value="Flg_Motor_Flig"/>
</dbReference>
<name>A4BIN2_9GAMM</name>
<evidence type="ECO:0000313" key="15">
    <source>
        <dbReference type="EMBL" id="EAR07996.1"/>
    </source>
</evidence>
<comment type="similarity">
    <text evidence="3 11">Belongs to the FliG family.</text>
</comment>
<proteinExistence type="inferred from homology"/>
<keyword evidence="11" id="KW-0997">Cell inner membrane</keyword>
<gene>
    <name evidence="15" type="ORF">MED297_15540</name>
</gene>
<evidence type="ECO:0000256" key="4">
    <source>
        <dbReference type="ARBA" id="ARBA00021870"/>
    </source>
</evidence>
<evidence type="ECO:0000313" key="16">
    <source>
        <dbReference type="Proteomes" id="UP000005953"/>
    </source>
</evidence>
<dbReference type="PANTHER" id="PTHR30534">
    <property type="entry name" value="FLAGELLAR MOTOR SWITCH PROTEIN FLIG"/>
    <property type="match status" value="1"/>
</dbReference>
<evidence type="ECO:0000256" key="8">
    <source>
        <dbReference type="ARBA" id="ARBA00023136"/>
    </source>
</evidence>
<evidence type="ECO:0000256" key="6">
    <source>
        <dbReference type="ARBA" id="ARBA00022500"/>
    </source>
</evidence>
<evidence type="ECO:0000256" key="11">
    <source>
        <dbReference type="PIRNR" id="PIRNR003161"/>
    </source>
</evidence>
<keyword evidence="7 11" id="KW-0283">Flagellar rotation</keyword>
<dbReference type="PRINTS" id="PR00954">
    <property type="entry name" value="FLGMOTORFLIG"/>
</dbReference>
<comment type="subcellular location">
    <subcellularLocation>
        <location evidence="1 11">Bacterial flagellum basal body</location>
    </subcellularLocation>
    <subcellularLocation>
        <location evidence="2 11">Cell inner membrane</location>
        <topology evidence="2 11">Peripheral membrane protein</topology>
        <orientation evidence="2 11">Cytoplasmic side</orientation>
    </subcellularLocation>
</comment>
<dbReference type="FunFam" id="1.10.220.30:FF:000004">
    <property type="entry name" value="Flagellar motor switch protein FliG"/>
    <property type="match status" value="1"/>
</dbReference>
<keyword evidence="5 11" id="KW-1003">Cell membrane</keyword>
<dbReference type="InterPro" id="IPR023087">
    <property type="entry name" value="Flg_Motor_Flig_C"/>
</dbReference>
<keyword evidence="15" id="KW-0282">Flagellum</keyword>
<keyword evidence="9 11" id="KW-0975">Bacterial flagellum</keyword>
<dbReference type="Pfam" id="PF14841">
    <property type="entry name" value="FliG_M"/>
    <property type="match status" value="1"/>
</dbReference>
<evidence type="ECO:0000259" key="14">
    <source>
        <dbReference type="Pfam" id="PF14842"/>
    </source>
</evidence>
<dbReference type="InterPro" id="IPR032779">
    <property type="entry name" value="FliG_M"/>
</dbReference>
<sequence>MTENNRNLPVTQDVETFEKVLDGVPMQMRAAMLLMSVGEADAAEVLKHLGPKEVQRVGTAMSSIPEVKQEQIEGVVRLFLEEVGGQTGLGVGADDYIRKMLTQALGEDKAAGLIDRILLGGNTTGLDTLKWMEPRAVADIIRNEHPQIQTIVLAYLEPDQASEVLAQFPEKVRLDIVMRVAALESVQPAALQELNAILEKQFSASAGTQSQMLGGVKTAAEIMNFLESSIEAEIMDGIKEVDEDLANEISDLMFVFDNLIDVDDRGIQALLREVSTDSLKIALRGTDSSLSDKILGNMSKRAAEILKDDMEAMGPVKVSEVELAQKEILGIARRMSDAGEIVLGGAGGEDML</sequence>
<keyword evidence="8 11" id="KW-0472">Membrane</keyword>
<evidence type="ECO:0000256" key="3">
    <source>
        <dbReference type="ARBA" id="ARBA00010299"/>
    </source>
</evidence>
<dbReference type="Pfam" id="PF14842">
    <property type="entry name" value="FliG_N"/>
    <property type="match status" value="1"/>
</dbReference>
<dbReference type="GO" id="GO:0003774">
    <property type="term" value="F:cytoskeletal motor activity"/>
    <property type="evidence" value="ECO:0007669"/>
    <property type="project" value="InterPro"/>
</dbReference>
<dbReference type="Gene3D" id="1.10.220.30">
    <property type="match status" value="3"/>
</dbReference>
<dbReference type="STRING" id="314283.MED297_15540"/>
<evidence type="ECO:0000259" key="13">
    <source>
        <dbReference type="Pfam" id="PF14841"/>
    </source>
</evidence>
<keyword evidence="16" id="KW-1185">Reference proteome</keyword>
<dbReference type="PANTHER" id="PTHR30534:SF0">
    <property type="entry name" value="FLAGELLAR MOTOR SWITCH PROTEIN FLIG"/>
    <property type="match status" value="1"/>
</dbReference>
<keyword evidence="15" id="KW-0966">Cell projection</keyword>